<dbReference type="AlphaFoldDB" id="A0A0F8Y111"/>
<organism evidence="1">
    <name type="scientific">marine sediment metagenome</name>
    <dbReference type="NCBI Taxonomy" id="412755"/>
    <lineage>
        <taxon>unclassified sequences</taxon>
        <taxon>metagenomes</taxon>
        <taxon>ecological metagenomes</taxon>
    </lineage>
</organism>
<reference evidence="1" key="1">
    <citation type="journal article" date="2015" name="Nature">
        <title>Complex archaea that bridge the gap between prokaryotes and eukaryotes.</title>
        <authorList>
            <person name="Spang A."/>
            <person name="Saw J.H."/>
            <person name="Jorgensen S.L."/>
            <person name="Zaremba-Niedzwiedzka K."/>
            <person name="Martijn J."/>
            <person name="Lind A.E."/>
            <person name="van Eijk R."/>
            <person name="Schleper C."/>
            <person name="Guy L."/>
            <person name="Ettema T.J."/>
        </authorList>
    </citation>
    <scope>NUCLEOTIDE SEQUENCE</scope>
</reference>
<feature type="non-terminal residue" evidence="1">
    <location>
        <position position="23"/>
    </location>
</feature>
<sequence>MLLVDALNHIIDDGIEAARGDYT</sequence>
<protein>
    <submittedName>
        <fullName evidence="1">Uncharacterized protein</fullName>
    </submittedName>
</protein>
<gene>
    <name evidence="1" type="ORF">LCGC14_2878680</name>
</gene>
<evidence type="ECO:0000313" key="1">
    <source>
        <dbReference type="EMBL" id="KKK74943.1"/>
    </source>
</evidence>
<comment type="caution">
    <text evidence="1">The sequence shown here is derived from an EMBL/GenBank/DDBJ whole genome shotgun (WGS) entry which is preliminary data.</text>
</comment>
<dbReference type="EMBL" id="LAZR01056084">
    <property type="protein sequence ID" value="KKK74943.1"/>
    <property type="molecule type" value="Genomic_DNA"/>
</dbReference>
<accession>A0A0F8Y111</accession>
<name>A0A0F8Y111_9ZZZZ</name>
<proteinExistence type="predicted"/>